<dbReference type="Pfam" id="PF03466">
    <property type="entry name" value="LysR_substrate"/>
    <property type="match status" value="1"/>
</dbReference>
<dbReference type="RefSeq" id="WP_128268533.1">
    <property type="nucleotide sequence ID" value="NZ_SAUW01000001.1"/>
</dbReference>
<evidence type="ECO:0000256" key="2">
    <source>
        <dbReference type="ARBA" id="ARBA00023015"/>
    </source>
</evidence>
<dbReference type="SUPFAM" id="SSF53850">
    <property type="entry name" value="Periplasmic binding protein-like II"/>
    <property type="match status" value="1"/>
</dbReference>
<evidence type="ECO:0000256" key="1">
    <source>
        <dbReference type="ARBA" id="ARBA00009437"/>
    </source>
</evidence>
<dbReference type="GO" id="GO:0043565">
    <property type="term" value="F:sequence-specific DNA binding"/>
    <property type="evidence" value="ECO:0007669"/>
    <property type="project" value="TreeGrafter"/>
</dbReference>
<dbReference type="Gene3D" id="3.40.190.10">
    <property type="entry name" value="Periplasmic binding protein-like II"/>
    <property type="match status" value="2"/>
</dbReference>
<dbReference type="InterPro" id="IPR036388">
    <property type="entry name" value="WH-like_DNA-bd_sf"/>
</dbReference>
<dbReference type="InterPro" id="IPR000847">
    <property type="entry name" value="LysR_HTH_N"/>
</dbReference>
<dbReference type="PROSITE" id="PS50931">
    <property type="entry name" value="HTH_LYSR"/>
    <property type="match status" value="1"/>
</dbReference>
<feature type="domain" description="HTH lysR-type" evidence="5">
    <location>
        <begin position="5"/>
        <end position="62"/>
    </location>
</feature>
<dbReference type="GO" id="GO:0003700">
    <property type="term" value="F:DNA-binding transcription factor activity"/>
    <property type="evidence" value="ECO:0007669"/>
    <property type="project" value="InterPro"/>
</dbReference>
<comment type="caution">
    <text evidence="6">The sequence shown here is derived from an EMBL/GenBank/DDBJ whole genome shotgun (WGS) entry which is preliminary data.</text>
</comment>
<dbReference type="Gene3D" id="1.10.10.10">
    <property type="entry name" value="Winged helix-like DNA-binding domain superfamily/Winged helix DNA-binding domain"/>
    <property type="match status" value="1"/>
</dbReference>
<accession>A0A443J4V6</accession>
<proteinExistence type="inferred from homology"/>
<dbReference type="AlphaFoldDB" id="A0A443J4V6"/>
<reference evidence="6 7" key="1">
    <citation type="submission" date="2019-01" db="EMBL/GenBank/DDBJ databases">
        <title>Sinorhodobacter populi sp. nov. isolated from the symptomatic bark tissue of Populus euramericana canker.</title>
        <authorList>
            <person name="Xu G."/>
        </authorList>
    </citation>
    <scope>NUCLEOTIDE SEQUENCE [LARGE SCALE GENOMIC DNA]</scope>
    <source>
        <strain evidence="6 7">2D-5</strain>
    </source>
</reference>
<protein>
    <submittedName>
        <fullName evidence="6">LysR family transcriptional regulator</fullName>
    </submittedName>
</protein>
<dbReference type="PANTHER" id="PTHR30537">
    <property type="entry name" value="HTH-TYPE TRANSCRIPTIONAL REGULATOR"/>
    <property type="match status" value="1"/>
</dbReference>
<keyword evidence="2" id="KW-0805">Transcription regulation</keyword>
<evidence type="ECO:0000256" key="3">
    <source>
        <dbReference type="ARBA" id="ARBA00023125"/>
    </source>
</evidence>
<evidence type="ECO:0000313" key="7">
    <source>
        <dbReference type="Proteomes" id="UP000285710"/>
    </source>
</evidence>
<keyword evidence="3" id="KW-0238">DNA-binding</keyword>
<evidence type="ECO:0000256" key="4">
    <source>
        <dbReference type="ARBA" id="ARBA00023163"/>
    </source>
</evidence>
<evidence type="ECO:0000313" key="6">
    <source>
        <dbReference type="EMBL" id="RWR15504.1"/>
    </source>
</evidence>
<reference evidence="6 7" key="2">
    <citation type="submission" date="2019-01" db="EMBL/GenBank/DDBJ databases">
        <authorList>
            <person name="Li Y."/>
        </authorList>
    </citation>
    <scope>NUCLEOTIDE SEQUENCE [LARGE SCALE GENOMIC DNA]</scope>
    <source>
        <strain evidence="6 7">2D-5</strain>
    </source>
</reference>
<dbReference type="EMBL" id="SAUW01000001">
    <property type="protein sequence ID" value="RWR15504.1"/>
    <property type="molecule type" value="Genomic_DNA"/>
</dbReference>
<dbReference type="Pfam" id="PF00126">
    <property type="entry name" value="HTH_1"/>
    <property type="match status" value="1"/>
</dbReference>
<keyword evidence="4" id="KW-0804">Transcription</keyword>
<dbReference type="Proteomes" id="UP000285710">
    <property type="component" value="Unassembled WGS sequence"/>
</dbReference>
<dbReference type="InterPro" id="IPR036390">
    <property type="entry name" value="WH_DNA-bd_sf"/>
</dbReference>
<dbReference type="InterPro" id="IPR005119">
    <property type="entry name" value="LysR_subst-bd"/>
</dbReference>
<keyword evidence="7" id="KW-1185">Reference proteome</keyword>
<gene>
    <name evidence="6" type="ORF">D2T33_01125</name>
</gene>
<name>A0A443J4V6_9RHOB</name>
<dbReference type="GO" id="GO:0006351">
    <property type="term" value="P:DNA-templated transcription"/>
    <property type="evidence" value="ECO:0007669"/>
    <property type="project" value="TreeGrafter"/>
</dbReference>
<evidence type="ECO:0000259" key="5">
    <source>
        <dbReference type="PROSITE" id="PS50931"/>
    </source>
</evidence>
<comment type="similarity">
    <text evidence="1">Belongs to the LysR transcriptional regulatory family.</text>
</comment>
<organism evidence="6 7">
    <name type="scientific">Paenirhodobacter populi</name>
    <dbReference type="NCBI Taxonomy" id="2306993"/>
    <lineage>
        <taxon>Bacteria</taxon>
        <taxon>Pseudomonadati</taxon>
        <taxon>Pseudomonadota</taxon>
        <taxon>Alphaproteobacteria</taxon>
        <taxon>Rhodobacterales</taxon>
        <taxon>Rhodobacter group</taxon>
        <taxon>Paenirhodobacter</taxon>
    </lineage>
</organism>
<dbReference type="PANTHER" id="PTHR30537:SF74">
    <property type="entry name" value="HTH-TYPE TRANSCRIPTIONAL REGULATOR TRPI"/>
    <property type="match status" value="1"/>
</dbReference>
<sequence>MPQIPPLKALRAFDALGRAGSVALAAAELGVTPGAISQQVTRLGELLAVQLVARSGRGLVLTELGRLYHAEIRRGFAALEGAQDVLDRAREDAAIRLSCLTSVLMKWIGPRIFDWQSQHPGARLSLTGSDIEPDLIRGEADFRIYYGGRIHPAHHAVLFTDHVVPACAPELIAGHPLRDPADVLAFPLVSIVWNRRFAPGPEWSVWAERIGASAPESALSYSLSGSAIDAAVAGRGFVLAQISFIAEELRSGRLVVPFDIRLPLSEPYYLAWTEAALAKPDARALHRWLLATGRAQGIISAG</sequence>
<dbReference type="SUPFAM" id="SSF46785">
    <property type="entry name" value="Winged helix' DNA-binding domain"/>
    <property type="match status" value="1"/>
</dbReference>
<dbReference type="InterPro" id="IPR058163">
    <property type="entry name" value="LysR-type_TF_proteobact-type"/>
</dbReference>